<dbReference type="EMBL" id="ML993605">
    <property type="protein sequence ID" value="KAF2164088.1"/>
    <property type="molecule type" value="Genomic_DNA"/>
</dbReference>
<proteinExistence type="predicted"/>
<dbReference type="Proteomes" id="UP000799537">
    <property type="component" value="Unassembled WGS sequence"/>
</dbReference>
<evidence type="ECO:0000256" key="1">
    <source>
        <dbReference type="SAM" id="MobiDB-lite"/>
    </source>
</evidence>
<accession>A0A6A6CD32</accession>
<feature type="compositionally biased region" description="Polar residues" evidence="1">
    <location>
        <begin position="33"/>
        <end position="57"/>
    </location>
</feature>
<evidence type="ECO:0000313" key="3">
    <source>
        <dbReference type="Proteomes" id="UP000799537"/>
    </source>
</evidence>
<dbReference type="RefSeq" id="XP_033664977.1">
    <property type="nucleotide sequence ID" value="XM_033807685.1"/>
</dbReference>
<dbReference type="GeneID" id="54560957"/>
<evidence type="ECO:0000313" key="2">
    <source>
        <dbReference type="EMBL" id="KAF2164088.1"/>
    </source>
</evidence>
<dbReference type="AlphaFoldDB" id="A0A6A6CD32"/>
<feature type="compositionally biased region" description="Low complexity" evidence="1">
    <location>
        <begin position="58"/>
        <end position="75"/>
    </location>
</feature>
<name>A0A6A6CD32_ZASCE</name>
<feature type="region of interest" description="Disordered" evidence="1">
    <location>
        <begin position="24"/>
        <end position="80"/>
    </location>
</feature>
<keyword evidence="3" id="KW-1185">Reference proteome</keyword>
<sequence>MARPKSALRKALEEKAAAHAAAAEAAAAAAAAGSTTSASNSEWEQTPTPAATPDTSNTSVSTPATTYSTPSSTLPNKPKSPIASELERLSLPGITACNTRDWTFSSPAAREAKAHVAPDFEALWDGYPRPLTFEENIAGTRELMEKDPNYFMEVVGVSSEVDEERGEGSVWLEIAVRWTDVEMRGFSELLWRRDEVGKWWCFRHTGMRTTEEHSGFV</sequence>
<protein>
    <submittedName>
        <fullName evidence="2">Uncharacterized protein</fullName>
    </submittedName>
</protein>
<gene>
    <name evidence="2" type="ORF">M409DRAFT_25435</name>
</gene>
<reference evidence="2" key="1">
    <citation type="journal article" date="2020" name="Stud. Mycol.">
        <title>101 Dothideomycetes genomes: a test case for predicting lifestyles and emergence of pathogens.</title>
        <authorList>
            <person name="Haridas S."/>
            <person name="Albert R."/>
            <person name="Binder M."/>
            <person name="Bloem J."/>
            <person name="Labutti K."/>
            <person name="Salamov A."/>
            <person name="Andreopoulos B."/>
            <person name="Baker S."/>
            <person name="Barry K."/>
            <person name="Bills G."/>
            <person name="Bluhm B."/>
            <person name="Cannon C."/>
            <person name="Castanera R."/>
            <person name="Culley D."/>
            <person name="Daum C."/>
            <person name="Ezra D."/>
            <person name="Gonzalez J."/>
            <person name="Henrissat B."/>
            <person name="Kuo A."/>
            <person name="Liang C."/>
            <person name="Lipzen A."/>
            <person name="Lutzoni F."/>
            <person name="Magnuson J."/>
            <person name="Mondo S."/>
            <person name="Nolan M."/>
            <person name="Ohm R."/>
            <person name="Pangilinan J."/>
            <person name="Park H.-J."/>
            <person name="Ramirez L."/>
            <person name="Alfaro M."/>
            <person name="Sun H."/>
            <person name="Tritt A."/>
            <person name="Yoshinaga Y."/>
            <person name="Zwiers L.-H."/>
            <person name="Turgeon B."/>
            <person name="Goodwin S."/>
            <person name="Spatafora J."/>
            <person name="Crous P."/>
            <person name="Grigoriev I."/>
        </authorList>
    </citation>
    <scope>NUCLEOTIDE SEQUENCE</scope>
    <source>
        <strain evidence="2">ATCC 36951</strain>
    </source>
</reference>
<organism evidence="2 3">
    <name type="scientific">Zasmidium cellare ATCC 36951</name>
    <dbReference type="NCBI Taxonomy" id="1080233"/>
    <lineage>
        <taxon>Eukaryota</taxon>
        <taxon>Fungi</taxon>
        <taxon>Dikarya</taxon>
        <taxon>Ascomycota</taxon>
        <taxon>Pezizomycotina</taxon>
        <taxon>Dothideomycetes</taxon>
        <taxon>Dothideomycetidae</taxon>
        <taxon>Mycosphaerellales</taxon>
        <taxon>Mycosphaerellaceae</taxon>
        <taxon>Zasmidium</taxon>
    </lineage>
</organism>